<proteinExistence type="inferred from homology"/>
<dbReference type="EC" id="2.1.1.-" evidence="7"/>
<protein>
    <recommendedName>
        <fullName evidence="7">rRNA adenine N(6)-methyltransferase</fullName>
        <ecNumber evidence="7">2.1.1.-</ecNumber>
    </recommendedName>
</protein>
<dbReference type="Gene3D" id="1.10.8.100">
    <property type="entry name" value="Ribosomal RNA adenine dimethylase-like, domain 2"/>
    <property type="match status" value="1"/>
</dbReference>
<evidence type="ECO:0000256" key="7">
    <source>
        <dbReference type="RuleBase" id="RU362106"/>
    </source>
</evidence>
<dbReference type="PANTHER" id="PTHR11727:SF17">
    <property type="entry name" value="DIMETHYLADENOSINE TRANSFERASE 1, MITOCHONDRIAL"/>
    <property type="match status" value="1"/>
</dbReference>
<dbReference type="GeneID" id="43587163"/>
<keyword evidence="4 7" id="KW-0949">S-adenosyl-L-methionine</keyword>
<name>A0A5M6C4M0_9TREE</name>
<keyword evidence="7" id="KW-0698">rRNA processing</keyword>
<reference evidence="9" key="1">
    <citation type="submission" date="2017-08" db="EMBL/GenBank/DDBJ databases">
        <authorList>
            <person name="Cuomo C."/>
            <person name="Billmyre B."/>
            <person name="Heitman J."/>
        </authorList>
    </citation>
    <scope>NUCLEOTIDE SEQUENCE</scope>
    <source>
        <strain evidence="9">CBS 12478</strain>
    </source>
</reference>
<evidence type="ECO:0000256" key="4">
    <source>
        <dbReference type="ARBA" id="ARBA00022691"/>
    </source>
</evidence>
<gene>
    <name evidence="9" type="ORF">CI109_100292</name>
</gene>
<dbReference type="RefSeq" id="XP_031862851.1">
    <property type="nucleotide sequence ID" value="XM_032003044.1"/>
</dbReference>
<feature type="compositionally biased region" description="Polar residues" evidence="8">
    <location>
        <begin position="130"/>
        <end position="144"/>
    </location>
</feature>
<dbReference type="Pfam" id="PF00398">
    <property type="entry name" value="RrnaAD"/>
    <property type="match status" value="1"/>
</dbReference>
<keyword evidence="2 7" id="KW-0489">Methyltransferase</keyword>
<dbReference type="Gene3D" id="3.40.50.150">
    <property type="entry name" value="Vaccinia Virus protein VP39"/>
    <property type="match status" value="2"/>
</dbReference>
<dbReference type="GO" id="GO:0005759">
    <property type="term" value="C:mitochondrial matrix"/>
    <property type="evidence" value="ECO:0007669"/>
    <property type="project" value="TreeGrafter"/>
</dbReference>
<evidence type="ECO:0000313" key="9">
    <source>
        <dbReference type="EMBL" id="WWD15868.1"/>
    </source>
</evidence>
<dbReference type="GO" id="GO:0000179">
    <property type="term" value="F:rRNA (adenine-N6,N6-)-dimethyltransferase activity"/>
    <property type="evidence" value="ECO:0007669"/>
    <property type="project" value="TreeGrafter"/>
</dbReference>
<feature type="compositionally biased region" description="Basic and acidic residues" evidence="8">
    <location>
        <begin position="356"/>
        <end position="367"/>
    </location>
</feature>
<evidence type="ECO:0000313" key="10">
    <source>
        <dbReference type="Proteomes" id="UP000322225"/>
    </source>
</evidence>
<feature type="region of interest" description="Disordered" evidence="8">
    <location>
        <begin position="95"/>
        <end position="144"/>
    </location>
</feature>
<evidence type="ECO:0000256" key="3">
    <source>
        <dbReference type="ARBA" id="ARBA00022679"/>
    </source>
</evidence>
<feature type="compositionally biased region" description="Low complexity" evidence="8">
    <location>
        <begin position="368"/>
        <end position="380"/>
    </location>
</feature>
<comment type="similarity">
    <text evidence="7">Belongs to the class I-like SAM-binding methyltransferase superfamily. rRNA adenine N(6)-methyltransferase family.</text>
</comment>
<sequence>MPPRPRLPPLPPSSKWSTHFPARYLPVSPDKNTIRKTFGRVLVTNPSLADKFVRAMGIREGEVIVENYAGVGGLTRSLLSGGDAVGEAKKWIESQSSVEGGSGESSPKTKTAKSFPRWIDDIAPSGNGAKKSNAQPVTAEQPESTDITLVRPKLVLASEGSAELITRAYDYPASSLTPSVKFTIQEQLKGNLINSDLTGTTYHAVPVAQSSHDPSLLLSHSTVYIWPTLPALLSDPLVSPHLEVYDPAAPPGPQATKRPWDAEPPKITMVCQVPDSPIGEQLVAQWVGSAVGDLGQERTWVWQWGRVRMALLVGKSLYDRIMAKPGDLIHCKLSILSQALFDITPLPPYHHVRNVDKQSKITTDRPVKPSSKVPKSSIPPVGLPPSNPLQIPVDLPKTTTYPTDFFPLPKTATSGPLPRPTLLGLMMTPKRESPILASQKDAWDYVMRRLFVRDTLTLGEGFSNLSFGAASLLPIIESETDEYRGIPVDRRRVVRELEVEEWARIVDVFDKWPFKPDNLILDSSNNEEFSREVGQD</sequence>
<feature type="region of interest" description="Disordered" evidence="8">
    <location>
        <begin position="356"/>
        <end position="389"/>
    </location>
</feature>
<keyword evidence="3 7" id="KW-0808">Transferase</keyword>
<evidence type="ECO:0000256" key="6">
    <source>
        <dbReference type="ARBA" id="ARBA00024915"/>
    </source>
</evidence>
<dbReference type="GO" id="GO:0003723">
    <property type="term" value="F:RNA binding"/>
    <property type="evidence" value="ECO:0007669"/>
    <property type="project" value="UniProtKB-KW"/>
</dbReference>
<evidence type="ECO:0000256" key="8">
    <source>
        <dbReference type="SAM" id="MobiDB-lite"/>
    </source>
</evidence>
<dbReference type="AlphaFoldDB" id="A0A5M6C4M0"/>
<dbReference type="KEGG" id="ksn:43587163"/>
<evidence type="ECO:0000256" key="2">
    <source>
        <dbReference type="ARBA" id="ARBA00022603"/>
    </source>
</evidence>
<dbReference type="InterPro" id="IPR023165">
    <property type="entry name" value="rRNA_Ade_diMease-like_C"/>
</dbReference>
<evidence type="ECO:0000256" key="5">
    <source>
        <dbReference type="ARBA" id="ARBA00022884"/>
    </source>
</evidence>
<reference evidence="9" key="2">
    <citation type="submission" date="2024-01" db="EMBL/GenBank/DDBJ databases">
        <title>Comparative genomics of Cryptococcus and Kwoniella reveals pathogenesis evolution and contrasting modes of karyotype evolution via chromosome fusion or intercentromeric recombination.</title>
        <authorList>
            <person name="Coelho M.A."/>
            <person name="David-Palma M."/>
            <person name="Shea T."/>
            <person name="Bowers K."/>
            <person name="McGinley-Smith S."/>
            <person name="Mohammad A.W."/>
            <person name="Gnirke A."/>
            <person name="Yurkov A.M."/>
            <person name="Nowrousian M."/>
            <person name="Sun S."/>
            <person name="Cuomo C.A."/>
            <person name="Heitman J."/>
        </authorList>
    </citation>
    <scope>NUCLEOTIDE SEQUENCE</scope>
    <source>
        <strain evidence="9">CBS 12478</strain>
    </source>
</reference>
<accession>A0A5M6C4M0</accession>
<dbReference type="Proteomes" id="UP000322225">
    <property type="component" value="Chromosome 1"/>
</dbReference>
<comment type="subcellular location">
    <subcellularLocation>
        <location evidence="1">Mitochondrion</location>
    </subcellularLocation>
</comment>
<dbReference type="InterPro" id="IPR001737">
    <property type="entry name" value="KsgA/Erm"/>
</dbReference>
<comment type="function">
    <text evidence="6">Mitochondrial transcription factor that confers selective promoter recognition on the core subunit of the yeast mitochondrial RNA polymerase. Interacts with DNA in a non-specific manner.</text>
</comment>
<dbReference type="GO" id="GO:0006391">
    <property type="term" value="P:transcription initiation at mitochondrial promoter"/>
    <property type="evidence" value="ECO:0007669"/>
    <property type="project" value="TreeGrafter"/>
</dbReference>
<dbReference type="EMBL" id="CP144051">
    <property type="protein sequence ID" value="WWD15868.1"/>
    <property type="molecule type" value="Genomic_DNA"/>
</dbReference>
<organism evidence="9 10">
    <name type="scientific">Kwoniella shandongensis</name>
    <dbReference type="NCBI Taxonomy" id="1734106"/>
    <lineage>
        <taxon>Eukaryota</taxon>
        <taxon>Fungi</taxon>
        <taxon>Dikarya</taxon>
        <taxon>Basidiomycota</taxon>
        <taxon>Agaricomycotina</taxon>
        <taxon>Tremellomycetes</taxon>
        <taxon>Tremellales</taxon>
        <taxon>Cryptococcaceae</taxon>
        <taxon>Kwoniella</taxon>
    </lineage>
</organism>
<dbReference type="PANTHER" id="PTHR11727">
    <property type="entry name" value="DIMETHYLADENOSINE TRANSFERASE"/>
    <property type="match status" value="1"/>
</dbReference>
<keyword evidence="10" id="KW-1185">Reference proteome</keyword>
<dbReference type="SUPFAM" id="SSF53335">
    <property type="entry name" value="S-adenosyl-L-methionine-dependent methyltransferases"/>
    <property type="match status" value="2"/>
</dbReference>
<dbReference type="InterPro" id="IPR029063">
    <property type="entry name" value="SAM-dependent_MTases_sf"/>
</dbReference>
<dbReference type="GO" id="GO:0034246">
    <property type="term" value="F:mitochondrial transcription factor activity"/>
    <property type="evidence" value="ECO:0007669"/>
    <property type="project" value="TreeGrafter"/>
</dbReference>
<dbReference type="OrthoDB" id="16079at2759"/>
<keyword evidence="5" id="KW-0694">RNA-binding</keyword>
<evidence type="ECO:0000256" key="1">
    <source>
        <dbReference type="ARBA" id="ARBA00004173"/>
    </source>
</evidence>